<feature type="domain" description="TonB-dependent receptor-like beta-barrel" evidence="14">
    <location>
        <begin position="338"/>
        <end position="662"/>
    </location>
</feature>
<dbReference type="EMBL" id="JBHUEY010000001">
    <property type="protein sequence ID" value="MFD1782259.1"/>
    <property type="molecule type" value="Genomic_DNA"/>
</dbReference>
<gene>
    <name evidence="16" type="ORF">ACFSC0_02550</name>
</gene>
<keyword evidence="5 11" id="KW-0812">Transmembrane</keyword>
<organism evidence="16 17">
    <name type="scientific">Phenylobacterium terrae</name>
    <dbReference type="NCBI Taxonomy" id="2665495"/>
    <lineage>
        <taxon>Bacteria</taxon>
        <taxon>Pseudomonadati</taxon>
        <taxon>Pseudomonadota</taxon>
        <taxon>Alphaproteobacteria</taxon>
        <taxon>Caulobacterales</taxon>
        <taxon>Caulobacteraceae</taxon>
        <taxon>Phenylobacterium</taxon>
    </lineage>
</organism>
<dbReference type="InterPro" id="IPR000531">
    <property type="entry name" value="Beta-barrel_TonB"/>
</dbReference>
<keyword evidence="16" id="KW-0675">Receptor</keyword>
<evidence type="ECO:0000256" key="7">
    <source>
        <dbReference type="ARBA" id="ARBA00023065"/>
    </source>
</evidence>
<name>A0ABW4MYI6_9CAUL</name>
<dbReference type="PROSITE" id="PS52016">
    <property type="entry name" value="TONB_DEPENDENT_REC_3"/>
    <property type="match status" value="1"/>
</dbReference>
<evidence type="ECO:0000256" key="5">
    <source>
        <dbReference type="ARBA" id="ARBA00022692"/>
    </source>
</evidence>
<sequence length="698" mass="75378">MSVSGGILRVVARSGPERLSGARRALRASASLVAIAAAVAAGPALAQDVALSEIVVTGEKTTRSLQDTASSVSVTDGRELERRTDIVTTSDLLSQIPNVVTVEPSNFAPAIRGLDGTGPAQGADAFFAGTRPRLNHQVDGRTLSHNEAIFSDATLWDVERVEVFRGPQSTLQGRNAVAGAVIVKTRDPTFDWSGTARILAGSRDTQQVSGAVGGPLLDDQLAFRLAADWRRSDSFVEFTGYPGIEDPGESESLALRGKLLFTPQALPGFRALLTVSHLDAHEPQTADVTYPFDDHVASYPFQPVFGTRATSAILEASQTFGPGLTFEMLASGTDLRVRRYALPGDGNAEINGEEWVLEPRVRFGAAGDRIRGFVGAHVFKAEQDEYIDLFGGGTFDDSTRTYAAFAEGLVALTPELELTLGGRLEREERERTGGVGPFLIDFDETYEVFLPKASLAWRLSDDVTVGVLASRGYNGGGAGFTYEVPFVSYTYKPEFVWNYEAFARASLAGGRLNLTGNVFYDRYRDIQLPFDLNPDPDLWSYVVRNADEAETLGAEVSARYMAAPGLELFGAVGLLQTEVTEYPNSGIEGHELPRSPSLSFNLGVDYRHESGFEFGADARYSGGYHTAIDNDPRGEVDAFWTANARAAYRVGNVKVFASVANVFDETGPVMLYPGATFFDDSATILTPRTIQVGLQADF</sequence>
<dbReference type="InterPro" id="IPR012910">
    <property type="entry name" value="Plug_dom"/>
</dbReference>
<evidence type="ECO:0000313" key="16">
    <source>
        <dbReference type="EMBL" id="MFD1782259.1"/>
    </source>
</evidence>
<dbReference type="InterPro" id="IPR036942">
    <property type="entry name" value="Beta-barrel_TonB_sf"/>
</dbReference>
<comment type="similarity">
    <text evidence="11 12">Belongs to the TonB-dependent receptor family.</text>
</comment>
<dbReference type="InterPro" id="IPR037066">
    <property type="entry name" value="Plug_dom_sf"/>
</dbReference>
<comment type="caution">
    <text evidence="16">The sequence shown here is derived from an EMBL/GenBank/DDBJ whole genome shotgun (WGS) entry which is preliminary data.</text>
</comment>
<dbReference type="Pfam" id="PF07715">
    <property type="entry name" value="Plug"/>
    <property type="match status" value="1"/>
</dbReference>
<accession>A0ABW4MYI6</accession>
<feature type="chain" id="PRO_5047266216" evidence="13">
    <location>
        <begin position="47"/>
        <end position="698"/>
    </location>
</feature>
<evidence type="ECO:0000256" key="10">
    <source>
        <dbReference type="ARBA" id="ARBA00023237"/>
    </source>
</evidence>
<feature type="signal peptide" evidence="13">
    <location>
        <begin position="1"/>
        <end position="46"/>
    </location>
</feature>
<dbReference type="Pfam" id="PF00593">
    <property type="entry name" value="TonB_dep_Rec_b-barrel"/>
    <property type="match status" value="1"/>
</dbReference>
<evidence type="ECO:0000256" key="1">
    <source>
        <dbReference type="ARBA" id="ARBA00004571"/>
    </source>
</evidence>
<feature type="domain" description="TonB-dependent receptor plug" evidence="15">
    <location>
        <begin position="65"/>
        <end position="180"/>
    </location>
</feature>
<keyword evidence="2 11" id="KW-0813">Transport</keyword>
<evidence type="ECO:0000256" key="13">
    <source>
        <dbReference type="SAM" id="SignalP"/>
    </source>
</evidence>
<dbReference type="RefSeq" id="WP_377280681.1">
    <property type="nucleotide sequence ID" value="NZ_JBHRSI010000001.1"/>
</dbReference>
<proteinExistence type="inferred from homology"/>
<evidence type="ECO:0000256" key="6">
    <source>
        <dbReference type="ARBA" id="ARBA00023004"/>
    </source>
</evidence>
<protein>
    <submittedName>
        <fullName evidence="16">TonB-dependent receptor</fullName>
    </submittedName>
</protein>
<evidence type="ECO:0000259" key="15">
    <source>
        <dbReference type="Pfam" id="PF07715"/>
    </source>
</evidence>
<evidence type="ECO:0000256" key="3">
    <source>
        <dbReference type="ARBA" id="ARBA00022452"/>
    </source>
</evidence>
<dbReference type="Proteomes" id="UP001597237">
    <property type="component" value="Unassembled WGS sequence"/>
</dbReference>
<evidence type="ECO:0000256" key="12">
    <source>
        <dbReference type="RuleBase" id="RU003357"/>
    </source>
</evidence>
<evidence type="ECO:0000256" key="9">
    <source>
        <dbReference type="ARBA" id="ARBA00023136"/>
    </source>
</evidence>
<keyword evidence="3 11" id="KW-1134">Transmembrane beta strand</keyword>
<keyword evidence="9 11" id="KW-0472">Membrane</keyword>
<keyword evidence="6" id="KW-0408">Iron</keyword>
<dbReference type="PANTHER" id="PTHR32552">
    <property type="entry name" value="FERRICHROME IRON RECEPTOR-RELATED"/>
    <property type="match status" value="1"/>
</dbReference>
<dbReference type="Gene3D" id="2.170.130.10">
    <property type="entry name" value="TonB-dependent receptor, plug domain"/>
    <property type="match status" value="1"/>
</dbReference>
<evidence type="ECO:0000259" key="14">
    <source>
        <dbReference type="Pfam" id="PF00593"/>
    </source>
</evidence>
<evidence type="ECO:0000256" key="4">
    <source>
        <dbReference type="ARBA" id="ARBA00022496"/>
    </source>
</evidence>
<reference evidence="17" key="1">
    <citation type="journal article" date="2019" name="Int. J. Syst. Evol. Microbiol.">
        <title>The Global Catalogue of Microorganisms (GCM) 10K type strain sequencing project: providing services to taxonomists for standard genome sequencing and annotation.</title>
        <authorList>
            <consortium name="The Broad Institute Genomics Platform"/>
            <consortium name="The Broad Institute Genome Sequencing Center for Infectious Disease"/>
            <person name="Wu L."/>
            <person name="Ma J."/>
        </authorList>
    </citation>
    <scope>NUCLEOTIDE SEQUENCE [LARGE SCALE GENOMIC DNA]</scope>
    <source>
        <strain evidence="17">DFY28</strain>
    </source>
</reference>
<dbReference type="Gene3D" id="2.40.170.20">
    <property type="entry name" value="TonB-dependent receptor, beta-barrel domain"/>
    <property type="match status" value="1"/>
</dbReference>
<keyword evidence="10 11" id="KW-0998">Cell outer membrane</keyword>
<keyword evidence="4" id="KW-0410">Iron transport</keyword>
<keyword evidence="8 12" id="KW-0798">TonB box</keyword>
<keyword evidence="17" id="KW-1185">Reference proteome</keyword>
<dbReference type="SUPFAM" id="SSF56935">
    <property type="entry name" value="Porins"/>
    <property type="match status" value="1"/>
</dbReference>
<keyword evidence="7" id="KW-0406">Ion transport</keyword>
<dbReference type="PANTHER" id="PTHR32552:SF81">
    <property type="entry name" value="TONB-DEPENDENT OUTER MEMBRANE RECEPTOR"/>
    <property type="match status" value="1"/>
</dbReference>
<dbReference type="InterPro" id="IPR039426">
    <property type="entry name" value="TonB-dep_rcpt-like"/>
</dbReference>
<evidence type="ECO:0000256" key="2">
    <source>
        <dbReference type="ARBA" id="ARBA00022448"/>
    </source>
</evidence>
<evidence type="ECO:0000256" key="11">
    <source>
        <dbReference type="PROSITE-ProRule" id="PRU01360"/>
    </source>
</evidence>
<comment type="subcellular location">
    <subcellularLocation>
        <location evidence="1 11">Cell outer membrane</location>
        <topology evidence="1 11">Multi-pass membrane protein</topology>
    </subcellularLocation>
</comment>
<evidence type="ECO:0000256" key="8">
    <source>
        <dbReference type="ARBA" id="ARBA00023077"/>
    </source>
</evidence>
<evidence type="ECO:0000313" key="17">
    <source>
        <dbReference type="Proteomes" id="UP001597237"/>
    </source>
</evidence>
<keyword evidence="13" id="KW-0732">Signal</keyword>